<dbReference type="RefSeq" id="WP_063542156.1">
    <property type="nucleotide sequence ID" value="NZ_CP011789.1"/>
</dbReference>
<name>A0AAD0L266_PSEPU</name>
<evidence type="ECO:0000313" key="2">
    <source>
        <dbReference type="Proteomes" id="UP000251617"/>
    </source>
</evidence>
<dbReference type="Pfam" id="PF11275">
    <property type="entry name" value="DUF3077"/>
    <property type="match status" value="1"/>
</dbReference>
<gene>
    <name evidence="1" type="ORF">C1S65_01150</name>
</gene>
<dbReference type="AlphaFoldDB" id="A0AAD0L266"/>
<dbReference type="EMBL" id="CP030750">
    <property type="protein sequence ID" value="AXA22796.1"/>
    <property type="molecule type" value="Genomic_DNA"/>
</dbReference>
<proteinExistence type="predicted"/>
<organism evidence="1 2">
    <name type="scientific">Pseudomonas putida</name>
    <name type="common">Arthrobacter siderocapsulatus</name>
    <dbReference type="NCBI Taxonomy" id="303"/>
    <lineage>
        <taxon>Bacteria</taxon>
        <taxon>Pseudomonadati</taxon>
        <taxon>Pseudomonadota</taxon>
        <taxon>Gammaproteobacteria</taxon>
        <taxon>Pseudomonadales</taxon>
        <taxon>Pseudomonadaceae</taxon>
        <taxon>Pseudomonas</taxon>
    </lineage>
</organism>
<reference evidence="1 2" key="1">
    <citation type="submission" date="2018-06" db="EMBL/GenBank/DDBJ databases">
        <title>The genome of Pseudomonas putida NX-1, a lignin degrader.</title>
        <authorList>
            <person name="Xu Z."/>
        </authorList>
    </citation>
    <scope>NUCLEOTIDE SEQUENCE [LARGE SCALE GENOMIC DNA]</scope>
    <source>
        <strain evidence="1 2">NX-1</strain>
    </source>
</reference>
<dbReference type="Proteomes" id="UP000251617">
    <property type="component" value="Chromosome"/>
</dbReference>
<sequence>MDDQSNHYTTAGIATFLDIFRVQPGVPLERVLEEVSVVLGCIRDLSDQEDARPAAVTALHYLSALAKGLMNDLEIARNSVH</sequence>
<dbReference type="InterPro" id="IPR021427">
    <property type="entry name" value="DUF3077"/>
</dbReference>
<protein>
    <submittedName>
        <fullName evidence="1">DUF3077 domain-containing protein</fullName>
    </submittedName>
</protein>
<accession>A0AAD0L266</accession>
<evidence type="ECO:0000313" key="1">
    <source>
        <dbReference type="EMBL" id="AXA22796.1"/>
    </source>
</evidence>